<dbReference type="Pfam" id="PF01242">
    <property type="entry name" value="PTPS"/>
    <property type="match status" value="1"/>
</dbReference>
<dbReference type="Pfam" id="PF01872">
    <property type="entry name" value="RibD_C"/>
    <property type="match status" value="1"/>
</dbReference>
<dbReference type="SUPFAM" id="SSF51735">
    <property type="entry name" value="NAD(P)-binding Rossmann-fold domains"/>
    <property type="match status" value="1"/>
</dbReference>
<keyword evidence="7" id="KW-0783">Tetrahydrobiopterin biosynthesis</keyword>
<organism evidence="10 11">
    <name type="scientific">Daphnia magna</name>
    <dbReference type="NCBI Taxonomy" id="35525"/>
    <lineage>
        <taxon>Eukaryota</taxon>
        <taxon>Metazoa</taxon>
        <taxon>Ecdysozoa</taxon>
        <taxon>Arthropoda</taxon>
        <taxon>Crustacea</taxon>
        <taxon>Branchiopoda</taxon>
        <taxon>Diplostraca</taxon>
        <taxon>Cladocera</taxon>
        <taxon>Anomopoda</taxon>
        <taxon>Daphniidae</taxon>
        <taxon>Daphnia</taxon>
    </lineage>
</organism>
<dbReference type="PANTHER" id="PTHR38011">
    <property type="entry name" value="DIHYDROFOLATE REDUCTASE FAMILY PROTEIN (AFU_ORTHOLOGUE AFUA_8G06820)"/>
    <property type="match status" value="1"/>
</dbReference>
<evidence type="ECO:0000256" key="8">
    <source>
        <dbReference type="SAM" id="MobiDB-lite"/>
    </source>
</evidence>
<accession>A0ABR0B9A1</accession>
<dbReference type="InterPro" id="IPR036291">
    <property type="entry name" value="NAD(P)-bd_dom_sf"/>
</dbReference>
<dbReference type="Proteomes" id="UP001234178">
    <property type="component" value="Unassembled WGS sequence"/>
</dbReference>
<reference evidence="10 11" key="1">
    <citation type="journal article" date="2023" name="Nucleic Acids Res.">
        <title>The hologenome of Daphnia magna reveals possible DNA methylation and microbiome-mediated evolution of the host genome.</title>
        <authorList>
            <person name="Chaturvedi A."/>
            <person name="Li X."/>
            <person name="Dhandapani V."/>
            <person name="Marshall H."/>
            <person name="Kissane S."/>
            <person name="Cuenca-Cambronero M."/>
            <person name="Asole G."/>
            <person name="Calvet F."/>
            <person name="Ruiz-Romero M."/>
            <person name="Marangio P."/>
            <person name="Guigo R."/>
            <person name="Rago D."/>
            <person name="Mirbahai L."/>
            <person name="Eastwood N."/>
            <person name="Colbourne J.K."/>
            <person name="Zhou J."/>
            <person name="Mallon E."/>
            <person name="Orsini L."/>
        </authorList>
    </citation>
    <scope>NUCLEOTIDE SEQUENCE [LARGE SCALE GENOMIC DNA]</scope>
    <source>
        <strain evidence="10">LRV0_1</strain>
    </source>
</reference>
<dbReference type="Gene3D" id="3.40.430.10">
    <property type="entry name" value="Dihydrofolate Reductase, subunit A"/>
    <property type="match status" value="1"/>
</dbReference>
<evidence type="ECO:0000256" key="5">
    <source>
        <dbReference type="ARBA" id="ARBA00022857"/>
    </source>
</evidence>
<dbReference type="InterPro" id="IPR038418">
    <property type="entry name" value="6-PTP_synth/QueD_sf"/>
</dbReference>
<gene>
    <name evidence="10" type="ORF">OUZ56_032559</name>
</gene>
<evidence type="ECO:0000256" key="1">
    <source>
        <dbReference type="ARBA" id="ARBA00005104"/>
    </source>
</evidence>
<evidence type="ECO:0000256" key="2">
    <source>
        <dbReference type="ARBA" id="ARBA00005126"/>
    </source>
</evidence>
<feature type="compositionally biased region" description="Low complexity" evidence="8">
    <location>
        <begin position="462"/>
        <end position="477"/>
    </location>
</feature>
<dbReference type="SUPFAM" id="SSF53597">
    <property type="entry name" value="Dihydrofolate reductase-like"/>
    <property type="match status" value="1"/>
</dbReference>
<feature type="region of interest" description="Disordered" evidence="8">
    <location>
        <begin position="439"/>
        <end position="500"/>
    </location>
</feature>
<keyword evidence="6" id="KW-0560">Oxidoreductase</keyword>
<dbReference type="InterPro" id="IPR050765">
    <property type="entry name" value="Riboflavin_Biosynth_HTPR"/>
</dbReference>
<dbReference type="InterPro" id="IPR002734">
    <property type="entry name" value="RibDG_C"/>
</dbReference>
<dbReference type="PANTHER" id="PTHR38011:SF7">
    <property type="entry name" value="2,5-DIAMINO-6-RIBOSYLAMINO-4(3H)-PYRIMIDINONE 5'-PHOSPHATE REDUCTASE"/>
    <property type="match status" value="1"/>
</dbReference>
<protein>
    <recommendedName>
        <fullName evidence="4">6-pyruvoyltetrahydropterin synthase</fullName>
        <ecNumber evidence="4">4.2.3.12</ecNumber>
    </recommendedName>
</protein>
<dbReference type="EMBL" id="JAOYFB010000041">
    <property type="protein sequence ID" value="KAK4045151.1"/>
    <property type="molecule type" value="Genomic_DNA"/>
</dbReference>
<dbReference type="Gene3D" id="3.30.479.10">
    <property type="entry name" value="6-pyruvoyl tetrahydropterin synthase/QueD"/>
    <property type="match status" value="1"/>
</dbReference>
<keyword evidence="5" id="KW-0521">NADP</keyword>
<dbReference type="EC" id="4.2.3.12" evidence="4"/>
<evidence type="ECO:0000256" key="7">
    <source>
        <dbReference type="ARBA" id="ARBA00023007"/>
    </source>
</evidence>
<dbReference type="InterPro" id="IPR007115">
    <property type="entry name" value="6-PTP_synth/QueD"/>
</dbReference>
<dbReference type="Gene3D" id="3.90.180.10">
    <property type="entry name" value="Medium-chain alcohol dehydrogenases, catalytic domain"/>
    <property type="match status" value="1"/>
</dbReference>
<dbReference type="Gene3D" id="3.40.50.720">
    <property type="entry name" value="NAD(P)-binding Rossmann-like Domain"/>
    <property type="match status" value="1"/>
</dbReference>
<feature type="domain" description="Bacterial bifunctional deaminase-reductase C-terminal" evidence="9">
    <location>
        <begin position="72"/>
        <end position="269"/>
    </location>
</feature>
<comment type="pathway">
    <text evidence="2">Cofactor biosynthesis; tetrahydrobiopterin biosynthesis; tetrahydrobiopterin from 7,8-dihydroneopterin triphosphate: step 1/3.</text>
</comment>
<comment type="pathway">
    <text evidence="1">Cofactor biosynthesis; riboflavin biosynthesis.</text>
</comment>
<dbReference type="SUPFAM" id="SSF55620">
    <property type="entry name" value="Tetrahydrobiopterin biosynthesis enzymes-like"/>
    <property type="match status" value="1"/>
</dbReference>
<dbReference type="InterPro" id="IPR024072">
    <property type="entry name" value="DHFR-like_dom_sf"/>
</dbReference>
<comment type="similarity">
    <text evidence="3">Belongs to the PTPS family.</text>
</comment>
<evidence type="ECO:0000256" key="4">
    <source>
        <dbReference type="ARBA" id="ARBA00013100"/>
    </source>
</evidence>
<evidence type="ECO:0000313" key="11">
    <source>
        <dbReference type="Proteomes" id="UP001234178"/>
    </source>
</evidence>
<proteinExistence type="inferred from homology"/>
<evidence type="ECO:0000256" key="3">
    <source>
        <dbReference type="ARBA" id="ARBA00009164"/>
    </source>
</evidence>
<name>A0ABR0B9A1_9CRUS</name>
<evidence type="ECO:0000256" key="6">
    <source>
        <dbReference type="ARBA" id="ARBA00023002"/>
    </source>
</evidence>
<keyword evidence="11" id="KW-1185">Reference proteome</keyword>
<evidence type="ECO:0000313" key="10">
    <source>
        <dbReference type="EMBL" id="KAK4045151.1"/>
    </source>
</evidence>
<feature type="compositionally biased region" description="Low complexity" evidence="8">
    <location>
        <begin position="484"/>
        <end position="500"/>
    </location>
</feature>
<evidence type="ECO:0000259" key="9">
    <source>
        <dbReference type="Pfam" id="PF01872"/>
    </source>
</evidence>
<sequence length="691" mass="73196">MARVHPFGEQIYRLPLSGPVDAIDQHDDRHALRVEELVLGIEEIGSQFGNLCLVSIHVGPESASVRHLVHRPFVSVHVAMTLDGRIAHADRRAHLSSPEGHAHARALRRAHDAVLVGAGTVRCDDPALRCPENDQFQAVVLLGGKPWPPGSALNEHPRLLVVARDGCTPQLSARTLTVPADATSPDRPCMAAALGALRGAGIERLLVEGGRAVLTSLFRARAVDRFSVELAPHFLGAPALGLFGELGIDSMEAAPALQNVVVDRLGAHVLLAGDSTDVAGTAGEPVARALFSCVSVGTELLLYKGEGPATFDPSLAATAYPCRYGYAWVGRRIADGATVFALAPHGEILRAGEASMRLIPHEIPPSRACLAANLETAITLAWDVAPVFGERVVVFGGGGVGLLAGYILLRMGVPVQLGEPSAPPPAYAEAWGATASASWRPRRASMPPWKGGSSSDRFTAHGARPSASASASTGTAFRSDRAASPRSPGSSGAALTTTAASRSCSKRCRMHAWTRCLGRRSPLRTPPALRSARKRSSLARERPSALVFLPVLAKRHVYARRRKPHHDRPLVRRSFFGPAQNVHGATYAITLEVTTARLGVHHVVMDIGALAGILREVLAPLDYKNLDEHPAFPGRTSTTERIAEHIAHEATAKILALSGAGAAPVGDGSEVRVVVRESPTAWAAFRCPLAS</sequence>
<comment type="caution">
    <text evidence="10">The sequence shown here is derived from an EMBL/GenBank/DDBJ whole genome shotgun (WGS) entry which is preliminary data.</text>
</comment>